<dbReference type="GO" id="GO:0061630">
    <property type="term" value="F:ubiquitin protein ligase activity"/>
    <property type="evidence" value="ECO:0007669"/>
    <property type="project" value="UniProtKB-EC"/>
</dbReference>
<dbReference type="EC" id="2.3.2.27" evidence="3"/>
<keyword evidence="6" id="KW-0479">Metal-binding</keyword>
<evidence type="ECO:0000256" key="7">
    <source>
        <dbReference type="ARBA" id="ARBA00022771"/>
    </source>
</evidence>
<dbReference type="InterPro" id="IPR013083">
    <property type="entry name" value="Znf_RING/FYVE/PHD"/>
</dbReference>
<evidence type="ECO:0000256" key="5">
    <source>
        <dbReference type="ARBA" id="ARBA00022692"/>
    </source>
</evidence>
<protein>
    <recommendedName>
        <fullName evidence="3">RING-type E3 ubiquitin transferase</fullName>
        <ecNumber evidence="3">2.3.2.27</ecNumber>
    </recommendedName>
</protein>
<keyword evidence="4" id="KW-0808">Transferase</keyword>
<evidence type="ECO:0000313" key="12">
    <source>
        <dbReference type="EMBL" id="CAA7398401.1"/>
    </source>
</evidence>
<dbReference type="EMBL" id="LR746269">
    <property type="protein sequence ID" value="CAA7398401.1"/>
    <property type="molecule type" value="Genomic_DNA"/>
</dbReference>
<dbReference type="GO" id="GO:0016020">
    <property type="term" value="C:membrane"/>
    <property type="evidence" value="ECO:0007669"/>
    <property type="project" value="UniProtKB-SubCell"/>
</dbReference>
<dbReference type="Pfam" id="PF13639">
    <property type="entry name" value="zf-RING_2"/>
    <property type="match status" value="1"/>
</dbReference>
<keyword evidence="13" id="KW-1185">Reference proteome</keyword>
<dbReference type="PANTHER" id="PTHR45977">
    <property type="entry name" value="TARGET OF ERK KINASE MPK-1"/>
    <property type="match status" value="1"/>
</dbReference>
<organism evidence="12 13">
    <name type="scientific">Spirodela intermedia</name>
    <name type="common">Intermediate duckweed</name>
    <dbReference type="NCBI Taxonomy" id="51605"/>
    <lineage>
        <taxon>Eukaryota</taxon>
        <taxon>Viridiplantae</taxon>
        <taxon>Streptophyta</taxon>
        <taxon>Embryophyta</taxon>
        <taxon>Tracheophyta</taxon>
        <taxon>Spermatophyta</taxon>
        <taxon>Magnoliopsida</taxon>
        <taxon>Liliopsida</taxon>
        <taxon>Araceae</taxon>
        <taxon>Lemnoideae</taxon>
        <taxon>Spirodela</taxon>
    </lineage>
</organism>
<keyword evidence="10" id="KW-1133">Transmembrane helix</keyword>
<evidence type="ECO:0000256" key="2">
    <source>
        <dbReference type="ARBA" id="ARBA00004141"/>
    </source>
</evidence>
<dbReference type="PANTHER" id="PTHR45977:SF4">
    <property type="entry name" value="RING-TYPE DOMAIN-CONTAINING PROTEIN"/>
    <property type="match status" value="1"/>
</dbReference>
<sequence>MARISRGLFSVELQVSLSTQDAGGLVANHIAVLLSGRLPDEVLHCLRSSLRELVGRYAGNRASSGFIGDVRFRVKVYVPPRGSVSWGGRRLRLQISVEARELGRGQGWSMNFGEEEEGERRPEDGGETDEDDGTEEEDRGVVTVPSSAVVTSECTRGEEEREDCTICLERMAAMAEACRLPCGHIFHADCIRRWSRISCQCPLCRRCVYS</sequence>
<evidence type="ECO:0000256" key="1">
    <source>
        <dbReference type="ARBA" id="ARBA00000900"/>
    </source>
</evidence>
<keyword evidence="9" id="KW-0862">Zinc</keyword>
<evidence type="ECO:0000256" key="4">
    <source>
        <dbReference type="ARBA" id="ARBA00022679"/>
    </source>
</evidence>
<keyword evidence="7" id="KW-0863">Zinc-finger</keyword>
<proteinExistence type="predicted"/>
<evidence type="ECO:0000256" key="9">
    <source>
        <dbReference type="ARBA" id="ARBA00022833"/>
    </source>
</evidence>
<keyword evidence="5" id="KW-0812">Transmembrane</keyword>
<evidence type="ECO:0000256" key="10">
    <source>
        <dbReference type="ARBA" id="ARBA00022989"/>
    </source>
</evidence>
<evidence type="ECO:0000256" key="11">
    <source>
        <dbReference type="ARBA" id="ARBA00023136"/>
    </source>
</evidence>
<dbReference type="Gene3D" id="3.30.40.10">
    <property type="entry name" value="Zinc/RING finger domain, C3HC4 (zinc finger)"/>
    <property type="match status" value="1"/>
</dbReference>
<dbReference type="OrthoDB" id="21204at2759"/>
<dbReference type="GO" id="GO:0006511">
    <property type="term" value="P:ubiquitin-dependent protein catabolic process"/>
    <property type="evidence" value="ECO:0007669"/>
    <property type="project" value="TreeGrafter"/>
</dbReference>
<dbReference type="AlphaFoldDB" id="A0A7I8KL78"/>
<name>A0A7I8KL78_SPIIN</name>
<dbReference type="InterPro" id="IPR001841">
    <property type="entry name" value="Znf_RING"/>
</dbReference>
<keyword evidence="8" id="KW-0833">Ubl conjugation pathway</keyword>
<evidence type="ECO:0000256" key="3">
    <source>
        <dbReference type="ARBA" id="ARBA00012483"/>
    </source>
</evidence>
<gene>
    <name evidence="12" type="ORF">SI8410_06009066</name>
</gene>
<evidence type="ECO:0000313" key="13">
    <source>
        <dbReference type="Proteomes" id="UP000663760"/>
    </source>
</evidence>
<comment type="catalytic activity">
    <reaction evidence="1">
        <text>S-ubiquitinyl-[E2 ubiquitin-conjugating enzyme]-L-cysteine + [acceptor protein]-L-lysine = [E2 ubiquitin-conjugating enzyme]-L-cysteine + N(6)-ubiquitinyl-[acceptor protein]-L-lysine.</text>
        <dbReference type="EC" id="2.3.2.27"/>
    </reaction>
</comment>
<reference evidence="12" key="1">
    <citation type="submission" date="2020-02" db="EMBL/GenBank/DDBJ databases">
        <authorList>
            <person name="Scholz U."/>
            <person name="Mascher M."/>
            <person name="Fiebig A."/>
        </authorList>
    </citation>
    <scope>NUCLEOTIDE SEQUENCE</scope>
</reference>
<dbReference type="SUPFAM" id="SSF57850">
    <property type="entry name" value="RING/U-box"/>
    <property type="match status" value="1"/>
</dbReference>
<evidence type="ECO:0000256" key="8">
    <source>
        <dbReference type="ARBA" id="ARBA00022786"/>
    </source>
</evidence>
<dbReference type="SMART" id="SM00184">
    <property type="entry name" value="RING"/>
    <property type="match status" value="1"/>
</dbReference>
<evidence type="ECO:0000256" key="6">
    <source>
        <dbReference type="ARBA" id="ARBA00022723"/>
    </source>
</evidence>
<accession>A0A7I8KL78</accession>
<comment type="subcellular location">
    <subcellularLocation>
        <location evidence="2">Membrane</location>
        <topology evidence="2">Multi-pass membrane protein</topology>
    </subcellularLocation>
</comment>
<dbReference type="GO" id="GO:0008270">
    <property type="term" value="F:zinc ion binding"/>
    <property type="evidence" value="ECO:0007669"/>
    <property type="project" value="UniProtKB-KW"/>
</dbReference>
<dbReference type="PROSITE" id="PS50089">
    <property type="entry name" value="ZF_RING_2"/>
    <property type="match status" value="1"/>
</dbReference>
<dbReference type="Proteomes" id="UP000663760">
    <property type="component" value="Chromosome 6"/>
</dbReference>
<keyword evidence="11" id="KW-0472">Membrane</keyword>
<dbReference type="GO" id="GO:0016567">
    <property type="term" value="P:protein ubiquitination"/>
    <property type="evidence" value="ECO:0007669"/>
    <property type="project" value="TreeGrafter"/>
</dbReference>